<evidence type="ECO:0000256" key="2">
    <source>
        <dbReference type="ARBA" id="ARBA00022908"/>
    </source>
</evidence>
<evidence type="ECO:0000259" key="7">
    <source>
        <dbReference type="PROSITE" id="PS51898"/>
    </source>
</evidence>
<dbReference type="EMBL" id="JBJVNI010000053">
    <property type="protein sequence ID" value="MFM9616125.1"/>
    <property type="molecule type" value="Genomic_DNA"/>
</dbReference>
<dbReference type="Gene3D" id="1.10.150.130">
    <property type="match status" value="1"/>
</dbReference>
<evidence type="ECO:0000256" key="4">
    <source>
        <dbReference type="ARBA" id="ARBA00023172"/>
    </source>
</evidence>
<dbReference type="PROSITE" id="PS51900">
    <property type="entry name" value="CB"/>
    <property type="match status" value="1"/>
</dbReference>
<keyword evidence="4" id="KW-0233">DNA recombination</keyword>
<gene>
    <name evidence="9" type="primary">xerC</name>
    <name evidence="9" type="ORF">ACKI18_46540</name>
</gene>
<organism evidence="9 10">
    <name type="scientific">Streptomyces niveiscabiei</name>
    <dbReference type="NCBI Taxonomy" id="164115"/>
    <lineage>
        <taxon>Bacteria</taxon>
        <taxon>Bacillati</taxon>
        <taxon>Actinomycetota</taxon>
        <taxon>Actinomycetes</taxon>
        <taxon>Kitasatosporales</taxon>
        <taxon>Streptomycetaceae</taxon>
        <taxon>Streptomyces</taxon>
    </lineage>
</organism>
<feature type="domain" description="Tyr recombinase" evidence="7">
    <location>
        <begin position="173"/>
        <end position="406"/>
    </location>
</feature>
<evidence type="ECO:0000313" key="9">
    <source>
        <dbReference type="EMBL" id="MFM9616125.1"/>
    </source>
</evidence>
<protein>
    <submittedName>
        <fullName evidence="9">Tyrosine recombinase XerC</fullName>
    </submittedName>
</protein>
<name>A0ABW9I9G5_9ACTN</name>
<evidence type="ECO:0000259" key="8">
    <source>
        <dbReference type="PROSITE" id="PS51900"/>
    </source>
</evidence>
<dbReference type="InterPro" id="IPR011010">
    <property type="entry name" value="DNA_brk_join_enz"/>
</dbReference>
<dbReference type="SUPFAM" id="SSF56349">
    <property type="entry name" value="DNA breaking-rejoining enzymes"/>
    <property type="match status" value="1"/>
</dbReference>
<dbReference type="InterPro" id="IPR010998">
    <property type="entry name" value="Integrase_recombinase_N"/>
</dbReference>
<dbReference type="Proteomes" id="UP001631957">
    <property type="component" value="Unassembled WGS sequence"/>
</dbReference>
<evidence type="ECO:0000256" key="1">
    <source>
        <dbReference type="ARBA" id="ARBA00008857"/>
    </source>
</evidence>
<feature type="region of interest" description="Disordered" evidence="6">
    <location>
        <begin position="330"/>
        <end position="351"/>
    </location>
</feature>
<dbReference type="InterPro" id="IPR050808">
    <property type="entry name" value="Phage_Integrase"/>
</dbReference>
<evidence type="ECO:0000256" key="5">
    <source>
        <dbReference type="PROSITE-ProRule" id="PRU01248"/>
    </source>
</evidence>
<keyword evidence="3 5" id="KW-0238">DNA-binding</keyword>
<dbReference type="PROSITE" id="PS51898">
    <property type="entry name" value="TYR_RECOMBINASE"/>
    <property type="match status" value="1"/>
</dbReference>
<dbReference type="InterPro" id="IPR013762">
    <property type="entry name" value="Integrase-like_cat_sf"/>
</dbReference>
<keyword evidence="10" id="KW-1185">Reference proteome</keyword>
<comment type="caution">
    <text evidence="9">The sequence shown here is derived from an EMBL/GenBank/DDBJ whole genome shotgun (WGS) entry which is preliminary data.</text>
</comment>
<dbReference type="InterPro" id="IPR002104">
    <property type="entry name" value="Integrase_catalytic"/>
</dbReference>
<sequence>MAERRSRGDGGLHWDDKRQRWIATASLGFLPNGKRNVKRASGKTKTEAKNKLKAVLRDYEDGLAIAPTGYTVKDAVTDWLAYGHSGLAAGTVRTDKSMCENHVIPDLGARKLRDLSADDVDKWLAAKAKVLSTRSLEVIHSCLNRAVKRAMARDKVKRNVVELCSIPTGRPGRPSKSLTLVQAEAVLKAAEDSPHYAYFVVSLLTGGRTEEMRPLRWDHVDLEGNPEADPPIPPYIAVWRSVRRSGDTKTRKSRRTLALPGRAVDALKVQRERQKQQRVKAGDKWKETGLVFTSAVGTELYAISVRRQFRKVIAHAAELLPKIEPYTSEHEADPGAFSPDHSTHPLVPENWTTRETRTSFVSILSDRGIPLEEISRLVGHSSTTVTETVYRKQIRPVIQTGATAMDEIFGTPTPER</sequence>
<dbReference type="Pfam" id="PF00589">
    <property type="entry name" value="Phage_integrase"/>
    <property type="match status" value="1"/>
</dbReference>
<feature type="domain" description="Core-binding (CB)" evidence="8">
    <location>
        <begin position="70"/>
        <end position="151"/>
    </location>
</feature>
<reference evidence="9 10" key="1">
    <citation type="submission" date="2024-12" db="EMBL/GenBank/DDBJ databases">
        <title>Forecasting of Potato common scab and diversities of Pathogenic streptomyces spp. in china.</title>
        <authorList>
            <person name="Handique U."/>
            <person name="Wu J."/>
        </authorList>
    </citation>
    <scope>NUCLEOTIDE SEQUENCE [LARGE SCALE GENOMIC DNA]</scope>
    <source>
        <strain evidence="9 10">ZRIMU1530</strain>
    </source>
</reference>
<dbReference type="Gene3D" id="1.10.443.10">
    <property type="entry name" value="Intergrase catalytic core"/>
    <property type="match status" value="1"/>
</dbReference>
<dbReference type="PANTHER" id="PTHR30629:SF2">
    <property type="entry name" value="PROPHAGE INTEGRASE INTS-RELATED"/>
    <property type="match status" value="1"/>
</dbReference>
<comment type="similarity">
    <text evidence="1">Belongs to the 'phage' integrase family.</text>
</comment>
<dbReference type="InterPro" id="IPR044068">
    <property type="entry name" value="CB"/>
</dbReference>
<keyword evidence="2" id="KW-0229">DNA integration</keyword>
<dbReference type="RefSeq" id="WP_409122256.1">
    <property type="nucleotide sequence ID" value="NZ_JBJVNI010000053.1"/>
</dbReference>
<evidence type="ECO:0000256" key="3">
    <source>
        <dbReference type="ARBA" id="ARBA00023125"/>
    </source>
</evidence>
<evidence type="ECO:0000256" key="6">
    <source>
        <dbReference type="SAM" id="MobiDB-lite"/>
    </source>
</evidence>
<dbReference type="PANTHER" id="PTHR30629">
    <property type="entry name" value="PROPHAGE INTEGRASE"/>
    <property type="match status" value="1"/>
</dbReference>
<proteinExistence type="inferred from homology"/>
<evidence type="ECO:0000313" key="10">
    <source>
        <dbReference type="Proteomes" id="UP001631957"/>
    </source>
</evidence>
<accession>A0ABW9I9G5</accession>